<dbReference type="FunFam" id="3.40.50.300:FF:001039">
    <property type="entry name" value="ATP-dependent RNA helicase DDX60"/>
    <property type="match status" value="1"/>
</dbReference>
<dbReference type="PROSITE" id="PS51194">
    <property type="entry name" value="HELICASE_CTER"/>
    <property type="match status" value="1"/>
</dbReference>
<reference evidence="9" key="3">
    <citation type="submission" date="2025-09" db="UniProtKB">
        <authorList>
            <consortium name="Ensembl"/>
        </authorList>
    </citation>
    <scope>IDENTIFICATION</scope>
</reference>
<feature type="compositionally biased region" description="Basic and acidic residues" evidence="6">
    <location>
        <begin position="94"/>
        <end position="103"/>
    </location>
</feature>
<keyword evidence="4" id="KW-0347">Helicase</keyword>
<evidence type="ECO:0000256" key="5">
    <source>
        <dbReference type="ARBA" id="ARBA00022840"/>
    </source>
</evidence>
<dbReference type="Pfam" id="PF00270">
    <property type="entry name" value="DEAD"/>
    <property type="match status" value="1"/>
</dbReference>
<dbReference type="Pfam" id="PF23002">
    <property type="entry name" value="PIN-like_DDX60"/>
    <property type="match status" value="1"/>
</dbReference>
<reference evidence="9 10" key="1">
    <citation type="journal article" date="2020" name="Nat. Commun.">
        <title>Donkey genomes provide new insights into domestication and selection for coat color.</title>
        <authorList>
            <person name="Wang"/>
            <person name="C."/>
            <person name="Li"/>
            <person name="H."/>
            <person name="Guo"/>
            <person name="Y."/>
            <person name="Huang"/>
            <person name="J."/>
            <person name="Sun"/>
            <person name="Y."/>
            <person name="Min"/>
            <person name="J."/>
            <person name="Wang"/>
            <person name="J."/>
            <person name="Fang"/>
            <person name="X."/>
            <person name="Zhao"/>
            <person name="Z."/>
            <person name="Wang"/>
            <person name="S."/>
            <person name="Zhang"/>
            <person name="Y."/>
            <person name="Liu"/>
            <person name="Q."/>
            <person name="Jiang"/>
            <person name="Q."/>
            <person name="Wang"/>
            <person name="X."/>
            <person name="Guo"/>
            <person name="Y."/>
            <person name="Yang"/>
            <person name="C."/>
            <person name="Wang"/>
            <person name="Y."/>
            <person name="Tian"/>
            <person name="F."/>
            <person name="Zhuang"/>
            <person name="G."/>
            <person name="Fan"/>
            <person name="Y."/>
            <person name="Gao"/>
            <person name="Q."/>
            <person name="Li"/>
            <person name="Y."/>
            <person name="Ju"/>
            <person name="Z."/>
            <person name="Li"/>
            <person name="J."/>
            <person name="Li"/>
            <person name="R."/>
            <person name="Hou"/>
            <person name="M."/>
            <person name="Yang"/>
            <person name="G."/>
            <person name="Liu"/>
            <person name="G."/>
            <person name="Liu"/>
            <person name="W."/>
            <person name="Guo"/>
            <person name="J."/>
            <person name="Pan"/>
            <person name="S."/>
            <person name="Fan"/>
            <person name="G."/>
            <person name="Zhang"/>
            <person name="W."/>
            <person name="Zhang"/>
            <person name="R."/>
            <person name="Yu"/>
            <person name="J."/>
            <person name="Zhang"/>
            <person name="X."/>
            <person name="Yin"/>
            <person name="Q."/>
            <person name="Ji"/>
            <person name="C."/>
            <person name="Jin"/>
            <person name="Y."/>
            <person name="Yue"/>
            <person name="G."/>
            <person name="Liu"/>
            <person name="M."/>
            <person name="Xu"/>
            <person name="J."/>
            <person name="Liu"/>
            <person name="S."/>
            <person name="Jordana"/>
            <person name="J."/>
            <person name="Noce"/>
            <person name="A."/>
            <person name="Amills"/>
            <person name="M."/>
            <person name="Wu"/>
            <person name="D.D."/>
            <person name="Li"/>
            <person name="S."/>
            <person name="Zhou"/>
            <person name="X. and Zhong"/>
            <person name="J."/>
        </authorList>
    </citation>
    <scope>NUCLEOTIDE SEQUENCE [LARGE SCALE GENOMIC DNA]</scope>
</reference>
<dbReference type="SMART" id="SM00487">
    <property type="entry name" value="DEXDc"/>
    <property type="match status" value="1"/>
</dbReference>
<dbReference type="Gene3D" id="3.40.50.300">
    <property type="entry name" value="P-loop containing nucleotide triphosphate hydrolases"/>
    <property type="match status" value="2"/>
</dbReference>
<feature type="compositionally biased region" description="Low complexity" evidence="6">
    <location>
        <begin position="28"/>
        <end position="42"/>
    </location>
</feature>
<evidence type="ECO:0000256" key="1">
    <source>
        <dbReference type="ARBA" id="ARBA00008708"/>
    </source>
</evidence>
<dbReference type="GO" id="GO:0005737">
    <property type="term" value="C:cytoplasm"/>
    <property type="evidence" value="ECO:0007669"/>
    <property type="project" value="TreeGrafter"/>
</dbReference>
<dbReference type="InterPro" id="IPR052431">
    <property type="entry name" value="SKI2_subfamily_helicases"/>
</dbReference>
<gene>
    <name evidence="9" type="primary">LOC106837751</name>
</gene>
<proteinExistence type="inferred from homology"/>
<dbReference type="InterPro" id="IPR014001">
    <property type="entry name" value="Helicase_ATP-bd"/>
</dbReference>
<reference evidence="9" key="2">
    <citation type="submission" date="2025-08" db="UniProtKB">
        <authorList>
            <consortium name="Ensembl"/>
        </authorList>
    </citation>
    <scope>IDENTIFICATION</scope>
</reference>
<feature type="compositionally biased region" description="Acidic residues" evidence="6">
    <location>
        <begin position="43"/>
        <end position="57"/>
    </location>
</feature>
<dbReference type="GO" id="GO:0016787">
    <property type="term" value="F:hydrolase activity"/>
    <property type="evidence" value="ECO:0007669"/>
    <property type="project" value="UniProtKB-KW"/>
</dbReference>
<dbReference type="Proteomes" id="UP000694387">
    <property type="component" value="Chromosome 3"/>
</dbReference>
<comment type="similarity">
    <text evidence="1">Belongs to the helicase family.</text>
</comment>
<dbReference type="PANTHER" id="PTHR44533">
    <property type="entry name" value="DEAD/H RNA HELICASE, PUTATIVE-RELATED"/>
    <property type="match status" value="1"/>
</dbReference>
<keyword evidence="5" id="KW-0067">ATP-binding</keyword>
<dbReference type="Pfam" id="PF26167">
    <property type="entry name" value="TPR_DDX60"/>
    <property type="match status" value="1"/>
</dbReference>
<evidence type="ECO:0000256" key="2">
    <source>
        <dbReference type="ARBA" id="ARBA00022741"/>
    </source>
</evidence>
<dbReference type="GO" id="GO:0004386">
    <property type="term" value="F:helicase activity"/>
    <property type="evidence" value="ECO:0007669"/>
    <property type="project" value="UniProtKB-KW"/>
</dbReference>
<feature type="region of interest" description="Disordered" evidence="6">
    <location>
        <begin position="28"/>
        <end position="107"/>
    </location>
</feature>
<protein>
    <recommendedName>
        <fullName evidence="11">DExD/H-box helicase 60</fullName>
    </recommendedName>
</protein>
<sequence length="1831" mass="211947">MPMQRCLPQWRLEQDKCQGLWRQIMASASTMSNENSSSGNNESESDIESDSCDDSETTESLSSFDQSEEEDHLSSEDVIEEPASRQLPSEFEINEEKPSKVEPTDVSDCDLERSELNECEGILRKLSLLIWKTLSKSNMVSLLKDFVESEFFLIDGDSLFITCVSNVNFKKGQTLHFFYIVEQFLHDFIQKEAKFVIVFFKDAENMYFSYPELQALRMILIQHLEHNTDVTIHTEFSNCLSPEWEIFLQQCYPYFLIVSERGITPCQTDFLNIFIIHALQKKISIVQPSGIESDVLRIYGYCASSCYSHRLFFEMHEKQLRHAFHAYVIEYFQKSQGTGIFLYGHLKLNLGDMQKEIHQTLSLLQNLWPEGADIRSVVCSISCSVTLKLYKKMLHKAEDCENLNICTENHNTQDLKKPPTLKEAADLCRMLCLTVVLLQRLPLFQRAKSRIITHVWDSTLSPFLRTLKKCEFFILKQLEARNNWNVNFTGLPDLTDNILWKNIAYYYEIEYSRGLNLELGDTLMQECLKLWNTVLLLSGDGDLGGLIPLRTTSRPFLTQKQTSPGGSNQEIHKSGLIPLKAEIIEEYAGDIMSELPFLSSDDPAVLSLSKKREFDELTHWHSARPLSDDFERTRCSSDAKSKDAKGRWEIQKLHHFYHVFGKSLIGSNRSVRIVQERALPPPENSSGKKKRKHQKTNAEKFIEENQKRQLAKLEKREEERWNNLSLYIEKEIKESPKSGIKRLEDFLQICPVKSVRFTAEMVGMDACFKLWMEYCLKTEAESRDISIIINLMKRIHIIHEKYSELLQNTHRQKLAKYLRYIGFDNLAHSLYPQVAQSATEKDISKYSVHMGAARFQLTYMGPYLFREERSDPDPRVQHFIPDTWQRELLDVVDNNESAVIVAPTSSGKTYASYYCMEKILREGNEGVVVYVAPTKALVNQVVGTVCNLFTKALPKGLVVCGTFTRDYRHDALNCQILVTVPQCLEILLLSPHNQKWVKRMRYVIFDEVHCLGGEIGAEVWEHLLVMIRCPFLALSATISNPEHLTEWLVLIKRYWQHVESTMENSGSSQNALKASKKQQRKRIEKSSHIVRLVWYKERYNDLEKYVCSLKDNDFLIEHYHPCAALTVNHIEKYGIPLDLGFSPRESILLYDAMVHVWPEWPRMQELEPEEFSCFKNKVVIMRADAKKYEEELKKEVIHWTQLDRTKVNQLLEYLKPQTFDSSETEKRRMFPCFVEKLKEMDRLPAIFFSYNIHSVELSASRLLTNLINKRNTHNNPISEREKKNLNKKLWKAIRSQKRNYAAFLNSDSNARIQRIILWEAEIKEIKKNIKKHNEVSPECTYTDHTAVDNQTLMKILRRLRGTRQCYKLHSLLRRGIGYHHGSMEYEERQVVEMLFRLKHIKVVTATSTLALGINMPCKSVVFMEDSVFLDALNFRQMSGRAGRRGEDLIGNVFFYDIPLPKIQRLLKSNVPKLKGQFPLSISLVLRLMLLVAKANDKEDAKAKALSVLQHSLMSFKRPKIECMLKFYFIYSLQFLVTEGYLNEECVPIGYAGLVSHLHYHEPANFVLVSLLVKGLFHKLCIPISIDGRKTFSEDVMETLVVVLANLFGRRYLPPCVENFKKKFSLSKVTLDDLPKDFAAVVEEHNNRMQGNFGSFLLTISKLADMRKEYQLPLSEIDFSGKECEDSELVSHLMPGAESRTAVSPFACLSNITDQDLFDINVVNDAMLQTINLNVKNIPLLCLNKYDKTGRKCPLNAYALNFYKHGSLLALTLDNWLNMGDAFNLIRDFALVIQSVRISLSELCDDEDDNVVLAFKQLSEAFKTKLWKKRRY</sequence>
<accession>A0A9L0J6T1</accession>
<dbReference type="PROSITE" id="PS51192">
    <property type="entry name" value="HELICASE_ATP_BIND_1"/>
    <property type="match status" value="1"/>
</dbReference>
<evidence type="ECO:0000256" key="4">
    <source>
        <dbReference type="ARBA" id="ARBA00022806"/>
    </source>
</evidence>
<evidence type="ECO:0000259" key="8">
    <source>
        <dbReference type="PROSITE" id="PS51194"/>
    </source>
</evidence>
<dbReference type="SUPFAM" id="SSF52540">
    <property type="entry name" value="P-loop containing nucleoside triphosphate hydrolases"/>
    <property type="match status" value="1"/>
</dbReference>
<dbReference type="KEGG" id="eai:106837751"/>
<dbReference type="InterPro" id="IPR055124">
    <property type="entry name" value="PIN-like_DDX60"/>
</dbReference>
<evidence type="ECO:0000256" key="3">
    <source>
        <dbReference type="ARBA" id="ARBA00022801"/>
    </source>
</evidence>
<name>A0A9L0J6T1_EQUAS</name>
<dbReference type="GO" id="GO:0003676">
    <property type="term" value="F:nucleic acid binding"/>
    <property type="evidence" value="ECO:0007669"/>
    <property type="project" value="InterPro"/>
</dbReference>
<feature type="domain" description="Helicase C-terminal" evidence="8">
    <location>
        <begin position="1321"/>
        <end position="1485"/>
    </location>
</feature>
<dbReference type="GeneID" id="106837751"/>
<dbReference type="GeneTree" id="ENSGT00940000157188"/>
<keyword evidence="10" id="KW-1185">Reference proteome</keyword>
<dbReference type="CDD" id="cd18025">
    <property type="entry name" value="DEXHc_DDX60"/>
    <property type="match status" value="1"/>
</dbReference>
<keyword evidence="2" id="KW-0547">Nucleotide-binding</keyword>
<evidence type="ECO:0008006" key="11">
    <source>
        <dbReference type="Google" id="ProtNLM"/>
    </source>
</evidence>
<dbReference type="InterPro" id="IPR011545">
    <property type="entry name" value="DEAD/DEAH_box_helicase_dom"/>
</dbReference>
<dbReference type="Ensembl" id="ENSEAST00005062288.1">
    <property type="protein sequence ID" value="ENSEASP00005048879.1"/>
    <property type="gene ID" value="ENSEASG00005021885.2"/>
</dbReference>
<feature type="region of interest" description="Disordered" evidence="6">
    <location>
        <begin position="677"/>
        <end position="701"/>
    </location>
</feature>
<dbReference type="InterPro" id="IPR001650">
    <property type="entry name" value="Helicase_C-like"/>
</dbReference>
<evidence type="ECO:0000313" key="10">
    <source>
        <dbReference type="Proteomes" id="UP000694387"/>
    </source>
</evidence>
<evidence type="ECO:0000259" key="7">
    <source>
        <dbReference type="PROSITE" id="PS51192"/>
    </source>
</evidence>
<organism evidence="9 10">
    <name type="scientific">Equus asinus</name>
    <name type="common">Donkey</name>
    <name type="synonym">Equus africanus asinus</name>
    <dbReference type="NCBI Taxonomy" id="9793"/>
    <lineage>
        <taxon>Eukaryota</taxon>
        <taxon>Metazoa</taxon>
        <taxon>Chordata</taxon>
        <taxon>Craniata</taxon>
        <taxon>Vertebrata</taxon>
        <taxon>Euteleostomi</taxon>
        <taxon>Mammalia</taxon>
        <taxon>Eutheria</taxon>
        <taxon>Laurasiatheria</taxon>
        <taxon>Perissodactyla</taxon>
        <taxon>Equidae</taxon>
        <taxon>Equus</taxon>
    </lineage>
</organism>
<dbReference type="InterPro" id="IPR059032">
    <property type="entry name" value="WHD_DDX60"/>
</dbReference>
<dbReference type="RefSeq" id="XP_044622928.1">
    <property type="nucleotide sequence ID" value="XM_044766993.2"/>
</dbReference>
<feature type="domain" description="Helicase ATP-binding" evidence="7">
    <location>
        <begin position="889"/>
        <end position="1056"/>
    </location>
</feature>
<keyword evidence="3" id="KW-0378">Hydrolase</keyword>
<evidence type="ECO:0000256" key="6">
    <source>
        <dbReference type="SAM" id="MobiDB-lite"/>
    </source>
</evidence>
<dbReference type="Pfam" id="PF26076">
    <property type="entry name" value="WHD_DDX60"/>
    <property type="match status" value="1"/>
</dbReference>
<dbReference type="SMART" id="SM00490">
    <property type="entry name" value="HELICc"/>
    <property type="match status" value="1"/>
</dbReference>
<dbReference type="RefSeq" id="XP_044622927.1">
    <property type="nucleotide sequence ID" value="XM_044766992.2"/>
</dbReference>
<dbReference type="GO" id="GO:0005524">
    <property type="term" value="F:ATP binding"/>
    <property type="evidence" value="ECO:0007669"/>
    <property type="project" value="UniProtKB-KW"/>
</dbReference>
<evidence type="ECO:0000313" key="9">
    <source>
        <dbReference type="Ensembl" id="ENSEASP00005048879.1"/>
    </source>
</evidence>
<dbReference type="Pfam" id="PF00271">
    <property type="entry name" value="Helicase_C"/>
    <property type="match status" value="1"/>
</dbReference>
<dbReference type="PANTHER" id="PTHR44533:SF5">
    <property type="entry name" value="DEXD_H-BOX HELICASE 60"/>
    <property type="match status" value="1"/>
</dbReference>
<dbReference type="InterPro" id="IPR027417">
    <property type="entry name" value="P-loop_NTPase"/>
</dbReference>